<evidence type="ECO:0000313" key="3">
    <source>
        <dbReference type="Proteomes" id="UP001145069"/>
    </source>
</evidence>
<proteinExistence type="predicted"/>
<comment type="caution">
    <text evidence="2">The sequence shown here is derived from an EMBL/GenBank/DDBJ whole genome shotgun (WGS) entry which is preliminary data.</text>
</comment>
<dbReference type="Gene3D" id="3.40.190.10">
    <property type="entry name" value="Periplasmic binding protein-like II"/>
    <property type="match status" value="2"/>
</dbReference>
<gene>
    <name evidence="2" type="ORF">NC799_03935</name>
</gene>
<keyword evidence="3" id="KW-1185">Reference proteome</keyword>
<feature type="signal peptide" evidence="1">
    <location>
        <begin position="1"/>
        <end position="21"/>
    </location>
</feature>
<sequence>MNTKKAFSTIFVVLVALFLLAGCGSNGDSASKNDGASSDSDDSTVINFMHQWTEGSSAKQNKLVNDIISAFEKENPGVKVEQEVLSAEQYKDKLKVLAASNELPDVGQAWPGGWLKPYAEGNKFASFDDILDDEFRNKFAGGTLESFEVEGKTYGLPEEINITGIFYNKAIFEENGVEVPTTLAELKNVATVLKDNGVTPIALGNKDRWTGSIWYMYLADRIAGPDTIENAVNRTGTFEDPGLIEAAAQIQELVGQGAFIKGTNGMTNLEAENMFMNGLTAMYLTASWSLPNFTTNEDTPQEFKDNVGYFKFPTVEGGKGDIDSFVGGTAGVFVAEKSEVKEEAKQFAKFFVEKLAESSLQDAGIIPAMKLDTESLDLPPLVSQMLGDLANASDITLFADNIMTAQPAQVHLDMIQSLFGGNVTPEEFVEAHEEALSNNE</sequence>
<protein>
    <submittedName>
        <fullName evidence="2">Extracellular solute-binding protein</fullName>
    </submittedName>
</protein>
<evidence type="ECO:0000313" key="2">
    <source>
        <dbReference type="EMBL" id="MDC3416062.1"/>
    </source>
</evidence>
<dbReference type="PROSITE" id="PS51257">
    <property type="entry name" value="PROKAR_LIPOPROTEIN"/>
    <property type="match status" value="1"/>
</dbReference>
<dbReference type="EMBL" id="JAMQKC010000002">
    <property type="protein sequence ID" value="MDC3416062.1"/>
    <property type="molecule type" value="Genomic_DNA"/>
</dbReference>
<evidence type="ECO:0000256" key="1">
    <source>
        <dbReference type="SAM" id="SignalP"/>
    </source>
</evidence>
<dbReference type="AlphaFoldDB" id="A0A9X4ADX0"/>
<dbReference type="Pfam" id="PF01547">
    <property type="entry name" value="SBP_bac_1"/>
    <property type="match status" value="1"/>
</dbReference>
<organism evidence="2 3">
    <name type="scientific">Aquibacillus salsiterrae</name>
    <dbReference type="NCBI Taxonomy" id="2950439"/>
    <lineage>
        <taxon>Bacteria</taxon>
        <taxon>Bacillati</taxon>
        <taxon>Bacillota</taxon>
        <taxon>Bacilli</taxon>
        <taxon>Bacillales</taxon>
        <taxon>Bacillaceae</taxon>
        <taxon>Aquibacillus</taxon>
    </lineage>
</organism>
<dbReference type="SUPFAM" id="SSF53850">
    <property type="entry name" value="Periplasmic binding protein-like II"/>
    <property type="match status" value="1"/>
</dbReference>
<accession>A0A9X4ADX0</accession>
<dbReference type="RefSeq" id="WP_272445043.1">
    <property type="nucleotide sequence ID" value="NZ_JAMQKC010000002.1"/>
</dbReference>
<dbReference type="InterPro" id="IPR006059">
    <property type="entry name" value="SBP"/>
</dbReference>
<dbReference type="PANTHER" id="PTHR43649">
    <property type="entry name" value="ARABINOSE-BINDING PROTEIN-RELATED"/>
    <property type="match status" value="1"/>
</dbReference>
<dbReference type="PANTHER" id="PTHR43649:SF14">
    <property type="entry name" value="BLR3389 PROTEIN"/>
    <property type="match status" value="1"/>
</dbReference>
<name>A0A9X4ADX0_9BACI</name>
<feature type="chain" id="PRO_5040959979" evidence="1">
    <location>
        <begin position="22"/>
        <end position="440"/>
    </location>
</feature>
<dbReference type="InterPro" id="IPR050490">
    <property type="entry name" value="Bact_solute-bd_prot1"/>
</dbReference>
<dbReference type="Proteomes" id="UP001145069">
    <property type="component" value="Unassembled WGS sequence"/>
</dbReference>
<reference evidence="2" key="1">
    <citation type="submission" date="2022-06" db="EMBL/GenBank/DDBJ databases">
        <title>Aquibacillus sp. a new bacterium isolated from soil saline samples.</title>
        <authorList>
            <person name="Galisteo C."/>
            <person name="De La Haba R."/>
            <person name="Sanchez-Porro C."/>
            <person name="Ventosa A."/>
        </authorList>
    </citation>
    <scope>NUCLEOTIDE SEQUENCE</scope>
    <source>
        <strain evidence="2">3ASR75-54</strain>
    </source>
</reference>
<keyword evidence="1" id="KW-0732">Signal</keyword>